<reference evidence="2" key="2">
    <citation type="submission" date="2025-08" db="UniProtKB">
        <authorList>
            <consortium name="Ensembl"/>
        </authorList>
    </citation>
    <scope>IDENTIFICATION</scope>
</reference>
<protein>
    <submittedName>
        <fullName evidence="2">Uncharacterized protein</fullName>
    </submittedName>
</protein>
<dbReference type="InParanoid" id="A0A2I3FY71"/>
<accession>A0A2I3FY71</accession>
<feature type="compositionally biased region" description="Basic residues" evidence="1">
    <location>
        <begin position="19"/>
        <end position="29"/>
    </location>
</feature>
<dbReference type="Proteomes" id="UP000001073">
    <property type="component" value="Chromosome 7b"/>
</dbReference>
<sequence length="157" mass="16708">MKKRHREGCDMPGPCSALRSHHGHRRPHLRSVLPRPTLTDVEGCLQCLNVHDHSGHAVEAHLLHASALDLLHALAHDVGHLGPLSPVGGGNVLSVLTALLGPHTGDLLCGCGVRMVAKVPRSGAAHRAFCMPVLPLQALSSLHVLSQEPFKRPGSHT</sequence>
<feature type="region of interest" description="Disordered" evidence="1">
    <location>
        <begin position="1"/>
        <end position="29"/>
    </location>
</feature>
<organism evidence="2 3">
    <name type="scientific">Nomascus leucogenys</name>
    <name type="common">Northern white-cheeked gibbon</name>
    <name type="synonym">Hylobates leucogenys</name>
    <dbReference type="NCBI Taxonomy" id="61853"/>
    <lineage>
        <taxon>Eukaryota</taxon>
        <taxon>Metazoa</taxon>
        <taxon>Chordata</taxon>
        <taxon>Craniata</taxon>
        <taxon>Vertebrata</taxon>
        <taxon>Euteleostomi</taxon>
        <taxon>Mammalia</taxon>
        <taxon>Eutheria</taxon>
        <taxon>Euarchontoglires</taxon>
        <taxon>Primates</taxon>
        <taxon>Haplorrhini</taxon>
        <taxon>Catarrhini</taxon>
        <taxon>Hylobatidae</taxon>
        <taxon>Nomascus</taxon>
    </lineage>
</organism>
<reference evidence="2 3" key="1">
    <citation type="submission" date="2012-10" db="EMBL/GenBank/DDBJ databases">
        <authorList>
            <consortium name="Gibbon Genome Sequencing Consortium"/>
        </authorList>
    </citation>
    <scope>NUCLEOTIDE SEQUENCE [LARGE SCALE GENOMIC DNA]</scope>
</reference>
<name>A0A2I3FY71_NOMLE</name>
<dbReference type="GeneTree" id="ENSGT01140000282589"/>
<reference evidence="2" key="3">
    <citation type="submission" date="2025-09" db="UniProtKB">
        <authorList>
            <consortium name="Ensembl"/>
        </authorList>
    </citation>
    <scope>IDENTIFICATION</scope>
</reference>
<evidence type="ECO:0000313" key="2">
    <source>
        <dbReference type="Ensembl" id="ENSNLEP00000025589.1"/>
    </source>
</evidence>
<dbReference type="AlphaFoldDB" id="A0A2I3FY71"/>
<keyword evidence="3" id="KW-1185">Reference proteome</keyword>
<dbReference type="EMBL" id="ADFV01126815">
    <property type="status" value="NOT_ANNOTATED_CDS"/>
    <property type="molecule type" value="Genomic_DNA"/>
</dbReference>
<dbReference type="Ensembl" id="ENSNLET00000057337.1">
    <property type="protein sequence ID" value="ENSNLEP00000025589.1"/>
    <property type="gene ID" value="ENSNLEG00000033576.1"/>
</dbReference>
<proteinExistence type="predicted"/>
<evidence type="ECO:0000313" key="3">
    <source>
        <dbReference type="Proteomes" id="UP000001073"/>
    </source>
</evidence>
<evidence type="ECO:0000256" key="1">
    <source>
        <dbReference type="SAM" id="MobiDB-lite"/>
    </source>
</evidence>